<name>A0A6G8Q3A4_9ACTN</name>
<dbReference type="KEGG" id="rmar:GBA65_20935"/>
<feature type="compositionally biased region" description="Basic and acidic residues" evidence="1">
    <location>
        <begin position="61"/>
        <end position="76"/>
    </location>
</feature>
<dbReference type="SUPFAM" id="SSF53955">
    <property type="entry name" value="Lysozyme-like"/>
    <property type="match status" value="1"/>
</dbReference>
<dbReference type="InterPro" id="IPR031304">
    <property type="entry name" value="SLT_2"/>
</dbReference>
<sequence length="296" mass="32516">MRASVEGLGLERDRLEERLAELEAEEEAGLLKRPPATGGGDRVEPQEERDDKPDADEEEAREQARERELEIAREEIQAQPVEPIPYEEYVRLYRESAERYGFGGDWYVLAAVGKIESNHGENMGPSSAGAMGPMQFLPSTWSSYGVDGNGDGETNILDPQDAIPAAAAYLKAGGAPDDWYAALFTYNRAGWYVEEVLAIAESYRRIHGDDSVGPYLEPVTAPAEEAPSRTRPAPEPADRPDVDDVVQEERPPDERTPPPDAEIQPDDEALPTEETTAPVPEDTVSGGGTTMEQYQD</sequence>
<feature type="compositionally biased region" description="Basic and acidic residues" evidence="1">
    <location>
        <begin position="41"/>
        <end position="52"/>
    </location>
</feature>
<evidence type="ECO:0000256" key="1">
    <source>
        <dbReference type="SAM" id="MobiDB-lite"/>
    </source>
</evidence>
<evidence type="ECO:0000313" key="3">
    <source>
        <dbReference type="EMBL" id="QIN80939.1"/>
    </source>
</evidence>
<dbReference type="Pfam" id="PF13406">
    <property type="entry name" value="SLT_2"/>
    <property type="match status" value="1"/>
</dbReference>
<dbReference type="InterPro" id="IPR023346">
    <property type="entry name" value="Lysozyme-like_dom_sf"/>
</dbReference>
<dbReference type="EMBL" id="CP045121">
    <property type="protein sequence ID" value="QIN80939.1"/>
    <property type="molecule type" value="Genomic_DNA"/>
</dbReference>
<keyword evidence="4" id="KW-1185">Reference proteome</keyword>
<evidence type="ECO:0000259" key="2">
    <source>
        <dbReference type="Pfam" id="PF13406"/>
    </source>
</evidence>
<feature type="region of interest" description="Disordered" evidence="1">
    <location>
        <begin position="210"/>
        <end position="296"/>
    </location>
</feature>
<dbReference type="GO" id="GO:0009253">
    <property type="term" value="P:peptidoglycan catabolic process"/>
    <property type="evidence" value="ECO:0007669"/>
    <property type="project" value="TreeGrafter"/>
</dbReference>
<gene>
    <name evidence="3" type="ORF">GBA65_20935</name>
</gene>
<proteinExistence type="predicted"/>
<feature type="compositionally biased region" description="Basic and acidic residues" evidence="1">
    <location>
        <begin position="236"/>
        <end position="257"/>
    </location>
</feature>
<dbReference type="CDD" id="cd13399">
    <property type="entry name" value="Slt35-like"/>
    <property type="match status" value="1"/>
</dbReference>
<protein>
    <submittedName>
        <fullName evidence="3">Transglycosylase SLT domain-containing protein</fullName>
    </submittedName>
</protein>
<dbReference type="PANTHER" id="PTHR30163:SF8">
    <property type="entry name" value="LYTIC MUREIN TRANSGLYCOSYLASE"/>
    <property type="match status" value="1"/>
</dbReference>
<dbReference type="Gene3D" id="1.10.530.10">
    <property type="match status" value="1"/>
</dbReference>
<evidence type="ECO:0000313" key="4">
    <source>
        <dbReference type="Proteomes" id="UP000502706"/>
    </source>
</evidence>
<organism evidence="3 4">
    <name type="scientific">Rubrobacter marinus</name>
    <dbReference type="NCBI Taxonomy" id="2653852"/>
    <lineage>
        <taxon>Bacteria</taxon>
        <taxon>Bacillati</taxon>
        <taxon>Actinomycetota</taxon>
        <taxon>Rubrobacteria</taxon>
        <taxon>Rubrobacterales</taxon>
        <taxon>Rubrobacteraceae</taxon>
        <taxon>Rubrobacter</taxon>
    </lineage>
</organism>
<reference evidence="3 4" key="1">
    <citation type="submission" date="2019-10" db="EMBL/GenBank/DDBJ databases">
        <title>Rubrobacter sp nov SCSIO 52915 isolated from a deep-sea sediment in the South China Sea.</title>
        <authorList>
            <person name="Chen R.W."/>
        </authorList>
    </citation>
    <scope>NUCLEOTIDE SEQUENCE [LARGE SCALE GENOMIC DNA]</scope>
    <source>
        <strain evidence="3 4">SCSIO 52915</strain>
    </source>
</reference>
<feature type="region of interest" description="Disordered" evidence="1">
    <location>
        <begin position="25"/>
        <end position="76"/>
    </location>
</feature>
<dbReference type="InterPro" id="IPR043426">
    <property type="entry name" value="MltB-like"/>
</dbReference>
<dbReference type="GO" id="GO:0008933">
    <property type="term" value="F:peptidoglycan lytic transglycosylase activity"/>
    <property type="evidence" value="ECO:0007669"/>
    <property type="project" value="TreeGrafter"/>
</dbReference>
<dbReference type="Proteomes" id="UP000502706">
    <property type="component" value="Chromosome"/>
</dbReference>
<dbReference type="PANTHER" id="PTHR30163">
    <property type="entry name" value="MEMBRANE-BOUND LYTIC MUREIN TRANSGLYCOSYLASE B"/>
    <property type="match status" value="1"/>
</dbReference>
<dbReference type="AlphaFoldDB" id="A0A6G8Q3A4"/>
<feature type="domain" description="Transglycosylase SLT" evidence="2">
    <location>
        <begin position="121"/>
        <end position="174"/>
    </location>
</feature>
<accession>A0A6G8Q3A4</accession>